<gene>
    <name evidence="1" type="ORF">D1B31_01805</name>
</gene>
<organism evidence="1 2">
    <name type="scientific">Neobacillus notoginsengisoli</name>
    <dbReference type="NCBI Taxonomy" id="1578198"/>
    <lineage>
        <taxon>Bacteria</taxon>
        <taxon>Bacillati</taxon>
        <taxon>Bacillota</taxon>
        <taxon>Bacilli</taxon>
        <taxon>Bacillales</taxon>
        <taxon>Bacillaceae</taxon>
        <taxon>Neobacillus</taxon>
    </lineage>
</organism>
<reference evidence="1 2" key="1">
    <citation type="journal article" date="2017" name="Int. J. Syst. Evol. Microbiol.">
        <title>Bacillus notoginsengisoli sp. nov., a novel bacterium isolated from the rhizosphere of Panax notoginseng.</title>
        <authorList>
            <person name="Zhang M.Y."/>
            <person name="Cheng J."/>
            <person name="Cai Y."/>
            <person name="Zhang T.Y."/>
            <person name="Wu Y.Y."/>
            <person name="Manikprabhu D."/>
            <person name="Li W.J."/>
            <person name="Zhang Y.X."/>
        </authorList>
    </citation>
    <scope>NUCLEOTIDE SEQUENCE [LARGE SCALE GENOMIC DNA]</scope>
    <source>
        <strain evidence="1 2">JCM 30743</strain>
    </source>
</reference>
<evidence type="ECO:0000313" key="1">
    <source>
        <dbReference type="EMBL" id="RHW43420.1"/>
    </source>
</evidence>
<dbReference type="EMBL" id="QWEG01000001">
    <property type="protein sequence ID" value="RHW43420.1"/>
    <property type="molecule type" value="Genomic_DNA"/>
</dbReference>
<dbReference type="RefSeq" id="WP_118919028.1">
    <property type="nucleotide sequence ID" value="NZ_QWEG01000001.1"/>
</dbReference>
<sequence>MERLHLNENYAEVKEIYETVNIDEGRVISVYKGILDNDEDIFAANIEKEDGKWLVTDAANIGMPSAIKLNQSSSTEKFEAGYTNEKSISKENVKLIEIDNNEYTVWIEVF</sequence>
<protein>
    <submittedName>
        <fullName evidence="1">Uncharacterized protein</fullName>
    </submittedName>
</protein>
<comment type="caution">
    <text evidence="1">The sequence shown here is derived from an EMBL/GenBank/DDBJ whole genome shotgun (WGS) entry which is preliminary data.</text>
</comment>
<proteinExistence type="predicted"/>
<dbReference type="OrthoDB" id="2874001at2"/>
<dbReference type="Proteomes" id="UP000284416">
    <property type="component" value="Unassembled WGS sequence"/>
</dbReference>
<keyword evidence="2" id="KW-1185">Reference proteome</keyword>
<dbReference type="AlphaFoldDB" id="A0A417YZU7"/>
<evidence type="ECO:0000313" key="2">
    <source>
        <dbReference type="Proteomes" id="UP000284416"/>
    </source>
</evidence>
<name>A0A417YZU7_9BACI</name>
<accession>A0A417YZU7</accession>